<keyword evidence="2" id="KW-1185">Reference proteome</keyword>
<dbReference type="Proteomes" id="UP000265520">
    <property type="component" value="Unassembled WGS sequence"/>
</dbReference>
<proteinExistence type="predicted"/>
<protein>
    <submittedName>
        <fullName evidence="1">Uncharacterized protein</fullName>
    </submittedName>
</protein>
<sequence>MRNLHKLRYSCTEPYQYLEHCEALRNDINKDLERIQNGDLNEILNFQKNTREWVQDVNKEFEVALLKKKGRLSIPENFFYETTVTNQIWRENLGLMHSDLNMHLKFSMEPKTLFVKK</sequence>
<dbReference type="EMBL" id="LXQA010182388">
    <property type="protein sequence ID" value="MCI30819.1"/>
    <property type="molecule type" value="Genomic_DNA"/>
</dbReference>
<evidence type="ECO:0000313" key="2">
    <source>
        <dbReference type="Proteomes" id="UP000265520"/>
    </source>
</evidence>
<dbReference type="AlphaFoldDB" id="A0A392R3L2"/>
<evidence type="ECO:0000313" key="1">
    <source>
        <dbReference type="EMBL" id="MCI30819.1"/>
    </source>
</evidence>
<reference evidence="1 2" key="1">
    <citation type="journal article" date="2018" name="Front. Plant Sci.">
        <title>Red Clover (Trifolium pratense) and Zigzag Clover (T. medium) - A Picture of Genomic Similarities and Differences.</title>
        <authorList>
            <person name="Dluhosova J."/>
            <person name="Istvanek J."/>
            <person name="Nedelnik J."/>
            <person name="Repkova J."/>
        </authorList>
    </citation>
    <scope>NUCLEOTIDE SEQUENCE [LARGE SCALE GENOMIC DNA]</scope>
    <source>
        <strain evidence="2">cv. 10/8</strain>
        <tissue evidence="1">Leaf</tissue>
    </source>
</reference>
<feature type="non-terminal residue" evidence="1">
    <location>
        <position position="117"/>
    </location>
</feature>
<name>A0A392R3L2_9FABA</name>
<comment type="caution">
    <text evidence="1">The sequence shown here is derived from an EMBL/GenBank/DDBJ whole genome shotgun (WGS) entry which is preliminary data.</text>
</comment>
<accession>A0A392R3L2</accession>
<organism evidence="1 2">
    <name type="scientific">Trifolium medium</name>
    <dbReference type="NCBI Taxonomy" id="97028"/>
    <lineage>
        <taxon>Eukaryota</taxon>
        <taxon>Viridiplantae</taxon>
        <taxon>Streptophyta</taxon>
        <taxon>Embryophyta</taxon>
        <taxon>Tracheophyta</taxon>
        <taxon>Spermatophyta</taxon>
        <taxon>Magnoliopsida</taxon>
        <taxon>eudicotyledons</taxon>
        <taxon>Gunneridae</taxon>
        <taxon>Pentapetalae</taxon>
        <taxon>rosids</taxon>
        <taxon>fabids</taxon>
        <taxon>Fabales</taxon>
        <taxon>Fabaceae</taxon>
        <taxon>Papilionoideae</taxon>
        <taxon>50 kb inversion clade</taxon>
        <taxon>NPAAA clade</taxon>
        <taxon>Hologalegina</taxon>
        <taxon>IRL clade</taxon>
        <taxon>Trifolieae</taxon>
        <taxon>Trifolium</taxon>
    </lineage>
</organism>